<organism evidence="1">
    <name type="scientific">Lygus hesperus</name>
    <name type="common">Western plant bug</name>
    <dbReference type="NCBI Taxonomy" id="30085"/>
    <lineage>
        <taxon>Eukaryota</taxon>
        <taxon>Metazoa</taxon>
        <taxon>Ecdysozoa</taxon>
        <taxon>Arthropoda</taxon>
        <taxon>Hexapoda</taxon>
        <taxon>Insecta</taxon>
        <taxon>Pterygota</taxon>
        <taxon>Neoptera</taxon>
        <taxon>Paraneoptera</taxon>
        <taxon>Hemiptera</taxon>
        <taxon>Heteroptera</taxon>
        <taxon>Panheteroptera</taxon>
        <taxon>Cimicomorpha</taxon>
        <taxon>Miridae</taxon>
        <taxon>Mirini</taxon>
        <taxon>Lygus</taxon>
    </lineage>
</organism>
<sequence>MGNHIMGSNKVADQVERLIVTNASNVVAEDVTTTLAKSAVADVDKRLDEGVDARQADIDHTDNISVGDHSVIANTDAYGTHNPNISSCSMVDNSTVAAITASINTTEVGK</sequence>
<dbReference type="AlphaFoldDB" id="A0A146M6N6"/>
<evidence type="ECO:0000313" key="1">
    <source>
        <dbReference type="EMBL" id="JAQ15431.1"/>
    </source>
</evidence>
<gene>
    <name evidence="1" type="ORF">g.16768</name>
</gene>
<proteinExistence type="predicted"/>
<accession>A0A146M6N6</accession>
<dbReference type="EMBL" id="GDHC01003198">
    <property type="protein sequence ID" value="JAQ15431.1"/>
    <property type="molecule type" value="Transcribed_RNA"/>
</dbReference>
<name>A0A146M6N6_LYGHE</name>
<reference evidence="1" key="1">
    <citation type="journal article" date="2016" name="Gigascience">
        <title>De novo construction of an expanded transcriptome assembly for the western tarnished plant bug, Lygus hesperus.</title>
        <authorList>
            <person name="Tassone E.E."/>
            <person name="Geib S.M."/>
            <person name="Hall B."/>
            <person name="Fabrick J.A."/>
            <person name="Brent C.S."/>
            <person name="Hull J.J."/>
        </authorList>
    </citation>
    <scope>NUCLEOTIDE SEQUENCE</scope>
</reference>
<protein>
    <submittedName>
        <fullName evidence="1">Uncharacterized protein</fullName>
    </submittedName>
</protein>